<evidence type="ECO:0000256" key="1">
    <source>
        <dbReference type="ARBA" id="ARBA00023015"/>
    </source>
</evidence>
<keyword evidence="5" id="KW-1185">Reference proteome</keyword>
<dbReference type="GO" id="GO:0003700">
    <property type="term" value="F:DNA-binding transcription factor activity"/>
    <property type="evidence" value="ECO:0007669"/>
    <property type="project" value="InterPro"/>
</dbReference>
<dbReference type="InterPro" id="IPR001034">
    <property type="entry name" value="DeoR_HTH"/>
</dbReference>
<dbReference type="InterPro" id="IPR050313">
    <property type="entry name" value="Carb_Metab_HTH_regulators"/>
</dbReference>
<proteinExistence type="predicted"/>
<gene>
    <name evidence="4" type="ORF">GBZ86_08970</name>
</gene>
<reference evidence="4 5" key="1">
    <citation type="submission" date="2019-10" db="EMBL/GenBank/DDBJ databases">
        <title>The Genome Sequence of Clostridium tarantellae Isolated from Fish Brain.</title>
        <authorList>
            <person name="Bano L."/>
            <person name="Kiel M."/>
            <person name="Sales G."/>
            <person name="Doxey A.C."/>
            <person name="Mansfield M.J."/>
            <person name="Schiavone M."/>
            <person name="Rossetto O."/>
            <person name="Pirazzini M."/>
            <person name="Dobrindt U."/>
            <person name="Montecucco C."/>
        </authorList>
    </citation>
    <scope>NUCLEOTIDE SEQUENCE [LARGE SCALE GENOMIC DNA]</scope>
    <source>
        <strain evidence="4 5">DSM 3997</strain>
    </source>
</reference>
<dbReference type="Pfam" id="PF08220">
    <property type="entry name" value="HTH_DeoR"/>
    <property type="match status" value="1"/>
</dbReference>
<dbReference type="InterPro" id="IPR037171">
    <property type="entry name" value="NagB/RpiA_transferase-like"/>
</dbReference>
<keyword evidence="2" id="KW-0804">Transcription</keyword>
<organism evidence="4 5">
    <name type="scientific">Clostridium tarantellae</name>
    <dbReference type="NCBI Taxonomy" id="39493"/>
    <lineage>
        <taxon>Bacteria</taxon>
        <taxon>Bacillati</taxon>
        <taxon>Bacillota</taxon>
        <taxon>Clostridia</taxon>
        <taxon>Eubacteriales</taxon>
        <taxon>Clostridiaceae</taxon>
        <taxon>Clostridium</taxon>
    </lineage>
</organism>
<dbReference type="Pfam" id="PF00455">
    <property type="entry name" value="DeoRC"/>
    <property type="match status" value="1"/>
</dbReference>
<comment type="caution">
    <text evidence="4">The sequence shown here is derived from an EMBL/GenBank/DDBJ whole genome shotgun (WGS) entry which is preliminary data.</text>
</comment>
<dbReference type="SMART" id="SM00420">
    <property type="entry name" value="HTH_DEOR"/>
    <property type="match status" value="1"/>
</dbReference>
<evidence type="ECO:0000313" key="4">
    <source>
        <dbReference type="EMBL" id="MPQ43889.1"/>
    </source>
</evidence>
<dbReference type="OrthoDB" id="9797223at2"/>
<dbReference type="SUPFAM" id="SSF46785">
    <property type="entry name" value="Winged helix' DNA-binding domain"/>
    <property type="match status" value="1"/>
</dbReference>
<dbReference type="Gene3D" id="1.10.10.10">
    <property type="entry name" value="Winged helix-like DNA-binding domain superfamily/Winged helix DNA-binding domain"/>
    <property type="match status" value="1"/>
</dbReference>
<accession>A0A6I1MUJ9</accession>
<dbReference type="PANTHER" id="PTHR30363:SF44">
    <property type="entry name" value="AGA OPERON TRANSCRIPTIONAL REPRESSOR-RELATED"/>
    <property type="match status" value="1"/>
</dbReference>
<dbReference type="InterPro" id="IPR014036">
    <property type="entry name" value="DeoR-like_C"/>
</dbReference>
<keyword evidence="1" id="KW-0805">Transcription regulation</keyword>
<dbReference type="SUPFAM" id="SSF100950">
    <property type="entry name" value="NagB/RpiA/CoA transferase-like"/>
    <property type="match status" value="1"/>
</dbReference>
<dbReference type="InterPro" id="IPR036388">
    <property type="entry name" value="WH-like_DNA-bd_sf"/>
</dbReference>
<evidence type="ECO:0000259" key="3">
    <source>
        <dbReference type="PROSITE" id="PS51000"/>
    </source>
</evidence>
<dbReference type="PROSITE" id="PS51000">
    <property type="entry name" value="HTH_DEOR_2"/>
    <property type="match status" value="1"/>
</dbReference>
<feature type="domain" description="HTH deoR-type" evidence="3">
    <location>
        <begin position="3"/>
        <end position="58"/>
    </location>
</feature>
<dbReference type="PANTHER" id="PTHR30363">
    <property type="entry name" value="HTH-TYPE TRANSCRIPTIONAL REGULATOR SRLR-RELATED"/>
    <property type="match status" value="1"/>
</dbReference>
<protein>
    <submittedName>
        <fullName evidence="4">DeoR family transcriptional regulator</fullName>
    </submittedName>
</protein>
<dbReference type="InterPro" id="IPR036390">
    <property type="entry name" value="WH_DNA-bd_sf"/>
</dbReference>
<name>A0A6I1MUJ9_9CLOT</name>
<dbReference type="EMBL" id="WHJC01000120">
    <property type="protein sequence ID" value="MPQ43889.1"/>
    <property type="molecule type" value="Genomic_DNA"/>
</dbReference>
<sequence>MFTEERLNEILKLLREDGKVLVKNLSETFGVSEGMIRKDLQKLEKEGLLKRTYGGAILERKIVYDDSILYRLAKNIDRKNGIANIAINLIEENDVIFLDASSINYSIAAMLSSISKKLTLITNMNRIAIMFDNNPFINVICIGGIYNKNLGATIGSVAISEIESYRINKSFIGAGGINIENNFISNIDLDEAMTKKAIIKNSKNIYIVMENEKFYTDCFYKFSKLEEINAIITDKKPEDNIMNKLIDKEISIIY</sequence>
<dbReference type="SMART" id="SM01134">
    <property type="entry name" value="DeoRC"/>
    <property type="match status" value="1"/>
</dbReference>
<evidence type="ECO:0000256" key="2">
    <source>
        <dbReference type="ARBA" id="ARBA00023163"/>
    </source>
</evidence>
<dbReference type="AlphaFoldDB" id="A0A6I1MUJ9"/>
<evidence type="ECO:0000313" key="5">
    <source>
        <dbReference type="Proteomes" id="UP000430345"/>
    </source>
</evidence>
<dbReference type="RefSeq" id="WP_152889860.1">
    <property type="nucleotide sequence ID" value="NZ_WHJC01000120.1"/>
</dbReference>
<dbReference type="Proteomes" id="UP000430345">
    <property type="component" value="Unassembled WGS sequence"/>
</dbReference>
<dbReference type="PRINTS" id="PR00037">
    <property type="entry name" value="HTHLACR"/>
</dbReference>